<dbReference type="Proteomes" id="UP000614601">
    <property type="component" value="Unassembled WGS sequence"/>
</dbReference>
<evidence type="ECO:0000313" key="2">
    <source>
        <dbReference type="Proteomes" id="UP000614601"/>
    </source>
</evidence>
<proteinExistence type="predicted"/>
<evidence type="ECO:0000313" key="1">
    <source>
        <dbReference type="EMBL" id="CAD5223575.1"/>
    </source>
</evidence>
<reference evidence="1" key="1">
    <citation type="submission" date="2020-09" db="EMBL/GenBank/DDBJ databases">
        <authorList>
            <person name="Kikuchi T."/>
        </authorList>
    </citation>
    <scope>NUCLEOTIDE SEQUENCE</scope>
    <source>
        <strain evidence="1">SH1</strain>
    </source>
</reference>
<keyword evidence="2" id="KW-1185">Reference proteome</keyword>
<organism evidence="1 2">
    <name type="scientific">Bursaphelenchus okinawaensis</name>
    <dbReference type="NCBI Taxonomy" id="465554"/>
    <lineage>
        <taxon>Eukaryota</taxon>
        <taxon>Metazoa</taxon>
        <taxon>Ecdysozoa</taxon>
        <taxon>Nematoda</taxon>
        <taxon>Chromadorea</taxon>
        <taxon>Rhabditida</taxon>
        <taxon>Tylenchina</taxon>
        <taxon>Tylenchomorpha</taxon>
        <taxon>Aphelenchoidea</taxon>
        <taxon>Aphelenchoididae</taxon>
        <taxon>Bursaphelenchus</taxon>
    </lineage>
</organism>
<dbReference type="AlphaFoldDB" id="A0A811L395"/>
<dbReference type="EMBL" id="CAJFDH010000005">
    <property type="protein sequence ID" value="CAD5223575.1"/>
    <property type="molecule type" value="Genomic_DNA"/>
</dbReference>
<dbReference type="OrthoDB" id="410104at2759"/>
<sequence>MDRAIRNGRLRAGRSEKSVVRSVGFRLHKEGGGSTSTSTEAIGTIVDHFQRMYEDVNGPILTDDPSTEIDQVTGEEVKEARLRRSKEVGMWEKMEPGQW</sequence>
<accession>A0A811L395</accession>
<name>A0A811L395_9BILA</name>
<protein>
    <submittedName>
        <fullName evidence="1">Uncharacterized protein</fullName>
    </submittedName>
</protein>
<dbReference type="EMBL" id="CAJFCW020000005">
    <property type="protein sequence ID" value="CAG9118238.1"/>
    <property type="molecule type" value="Genomic_DNA"/>
</dbReference>
<dbReference type="Proteomes" id="UP000783686">
    <property type="component" value="Unassembled WGS sequence"/>
</dbReference>
<comment type="caution">
    <text evidence="1">The sequence shown here is derived from an EMBL/GenBank/DDBJ whole genome shotgun (WGS) entry which is preliminary data.</text>
</comment>
<gene>
    <name evidence="1" type="ORF">BOKJ2_LOCUS10345</name>
</gene>